<keyword evidence="13" id="KW-1003">Cell membrane</keyword>
<keyword evidence="2 13" id="KW-0813">Transport</keyword>
<proteinExistence type="inferred from homology"/>
<dbReference type="Pfam" id="PF00430">
    <property type="entry name" value="ATP-synt_B"/>
    <property type="match status" value="1"/>
</dbReference>
<keyword evidence="8 13" id="KW-0472">Membrane</keyword>
<gene>
    <name evidence="13 15" type="primary">atpF</name>
    <name evidence="15" type="ORF">LuPra_06315</name>
</gene>
<reference evidence="15 16" key="1">
    <citation type="journal article" date="2016" name="Genome Announc.">
        <title>First Complete Genome Sequence of a Subdivision 6 Acidobacterium Strain.</title>
        <authorList>
            <person name="Huang S."/>
            <person name="Vieira S."/>
            <person name="Bunk B."/>
            <person name="Riedel T."/>
            <person name="Sproer C."/>
            <person name="Overmann J."/>
        </authorList>
    </citation>
    <scope>NUCLEOTIDE SEQUENCE [LARGE SCALE GENOMIC DNA]</scope>
    <source>
        <strain evidence="16">DSM 100886 HEG_-6_39</strain>
    </source>
</reference>
<evidence type="ECO:0000256" key="7">
    <source>
        <dbReference type="ARBA" id="ARBA00023065"/>
    </source>
</evidence>
<dbReference type="AlphaFoldDB" id="A0A143PZ31"/>
<keyword evidence="9 13" id="KW-0066">ATP synthesis</keyword>
<protein>
    <recommendedName>
        <fullName evidence="13">ATP synthase subunit b</fullName>
    </recommendedName>
    <alternativeName>
        <fullName evidence="13">ATP synthase F(0) sector subunit b</fullName>
    </alternativeName>
    <alternativeName>
        <fullName evidence="13">ATPase subunit I</fullName>
    </alternativeName>
    <alternativeName>
        <fullName evidence="13">F-type ATPase subunit b</fullName>
        <shortName evidence="13">F-ATPase subunit b</shortName>
    </alternativeName>
</protein>
<dbReference type="STRING" id="1855912.LuPra_06315"/>
<dbReference type="PANTHER" id="PTHR33445">
    <property type="entry name" value="ATP SYNTHASE SUBUNIT B', CHLOROPLASTIC"/>
    <property type="match status" value="1"/>
</dbReference>
<keyword evidence="3 13" id="KW-0138">CF(0)</keyword>
<evidence type="ECO:0000256" key="8">
    <source>
        <dbReference type="ARBA" id="ARBA00023136"/>
    </source>
</evidence>
<evidence type="ECO:0000256" key="10">
    <source>
        <dbReference type="ARBA" id="ARBA00025198"/>
    </source>
</evidence>
<dbReference type="OrthoDB" id="5471016at2"/>
<feature type="transmembrane region" description="Helical" evidence="13">
    <location>
        <begin position="99"/>
        <end position="119"/>
    </location>
</feature>
<keyword evidence="7 13" id="KW-0406">Ion transport</keyword>
<keyword evidence="16" id="KW-1185">Reference proteome</keyword>
<evidence type="ECO:0000256" key="11">
    <source>
        <dbReference type="ARBA" id="ARBA00025614"/>
    </source>
</evidence>
<evidence type="ECO:0000256" key="6">
    <source>
        <dbReference type="ARBA" id="ARBA00022989"/>
    </source>
</evidence>
<dbReference type="InterPro" id="IPR050059">
    <property type="entry name" value="ATP_synthase_B_chain"/>
</dbReference>
<evidence type="ECO:0000256" key="12">
    <source>
        <dbReference type="ARBA" id="ARBA00037847"/>
    </source>
</evidence>
<dbReference type="KEGG" id="abac:LuPra_06315"/>
<dbReference type="GO" id="GO:0046933">
    <property type="term" value="F:proton-transporting ATP synthase activity, rotational mechanism"/>
    <property type="evidence" value="ECO:0007669"/>
    <property type="project" value="UniProtKB-UniRule"/>
</dbReference>
<dbReference type="HAMAP" id="MF_01398">
    <property type="entry name" value="ATP_synth_b_bprime"/>
    <property type="match status" value="1"/>
</dbReference>
<dbReference type="GO" id="GO:0046961">
    <property type="term" value="F:proton-transporting ATPase activity, rotational mechanism"/>
    <property type="evidence" value="ECO:0007669"/>
    <property type="project" value="TreeGrafter"/>
</dbReference>
<keyword evidence="4 13" id="KW-0812">Transmembrane</keyword>
<keyword evidence="5 13" id="KW-0375">Hydrogen ion transport</keyword>
<evidence type="ECO:0000256" key="2">
    <source>
        <dbReference type="ARBA" id="ARBA00022448"/>
    </source>
</evidence>
<sequence>MPLPTMGKLEHPKTSSPFVVVLLAGVVVLVAAGAYAQPAEPAGPSTPAHAEPASVGQSDAKADHAAPDAGHAAPAGEQAAPAGAHAPAAPHGESHGESIWVTLARIANFAILAGILYWFGRKPVAEHLAARGAQIRKDLVDAAEMRATASARLSEIESKLAALPGELEQMRARSAEELAAERTRIRAAAETERDRLVEQARREIASQTRNARAELRAHAAALAVDVADARLRSTLTPAEQSALVDQYASQMRNVQ</sequence>
<organism evidence="15 16">
    <name type="scientific">Luteitalea pratensis</name>
    <dbReference type="NCBI Taxonomy" id="1855912"/>
    <lineage>
        <taxon>Bacteria</taxon>
        <taxon>Pseudomonadati</taxon>
        <taxon>Acidobacteriota</taxon>
        <taxon>Vicinamibacteria</taxon>
        <taxon>Vicinamibacterales</taxon>
        <taxon>Vicinamibacteraceae</taxon>
        <taxon>Luteitalea</taxon>
    </lineage>
</organism>
<accession>A0A143PZ31</accession>
<evidence type="ECO:0000256" key="5">
    <source>
        <dbReference type="ARBA" id="ARBA00022781"/>
    </source>
</evidence>
<feature type="compositionally biased region" description="Low complexity" evidence="14">
    <location>
        <begin position="67"/>
        <end position="91"/>
    </location>
</feature>
<evidence type="ECO:0000313" key="16">
    <source>
        <dbReference type="Proteomes" id="UP000076079"/>
    </source>
</evidence>
<dbReference type="Proteomes" id="UP000076079">
    <property type="component" value="Chromosome"/>
</dbReference>
<comment type="subcellular location">
    <subcellularLocation>
        <location evidence="13">Cell membrane</location>
        <topology evidence="13">Single-pass membrane protein</topology>
    </subcellularLocation>
    <subcellularLocation>
        <location evidence="12">Endomembrane system</location>
        <topology evidence="12">Single-pass membrane protein</topology>
    </subcellularLocation>
</comment>
<evidence type="ECO:0000256" key="3">
    <source>
        <dbReference type="ARBA" id="ARBA00022547"/>
    </source>
</evidence>
<dbReference type="CDD" id="cd06503">
    <property type="entry name" value="ATP-synt_Fo_b"/>
    <property type="match status" value="1"/>
</dbReference>
<name>A0A143PZ31_LUTPR</name>
<evidence type="ECO:0000256" key="13">
    <source>
        <dbReference type="HAMAP-Rule" id="MF_01398"/>
    </source>
</evidence>
<evidence type="ECO:0000256" key="9">
    <source>
        <dbReference type="ARBA" id="ARBA00023310"/>
    </source>
</evidence>
<comment type="subunit">
    <text evidence="13">F-type ATPases have 2 components, F(1) - the catalytic core - and F(0) - the membrane proton channel. F(1) has five subunits: alpha(3), beta(3), gamma(1), delta(1), epsilon(1). F(0) has three main subunits: a(1), b(2) and c(10-14). The alpha and beta chains form an alternating ring which encloses part of the gamma chain. F(1) is attached to F(0) by a central stalk formed by the gamma and epsilon chains, while a peripheral stalk is formed by the delta and b chains.</text>
</comment>
<evidence type="ECO:0000256" key="14">
    <source>
        <dbReference type="SAM" id="MobiDB-lite"/>
    </source>
</evidence>
<comment type="similarity">
    <text evidence="1 13">Belongs to the ATPase B chain family.</text>
</comment>
<comment type="function">
    <text evidence="10 13">F(1)F(0) ATP synthase produces ATP from ADP in the presence of a proton or sodium gradient. F-type ATPases consist of two structural domains, F(1) containing the extramembraneous catalytic core and F(0) containing the membrane proton channel, linked together by a central stalk and a peripheral stalk. During catalysis, ATP synthesis in the catalytic domain of F(1) is coupled via a rotary mechanism of the central stalk subunits to proton translocation.</text>
</comment>
<evidence type="ECO:0000256" key="4">
    <source>
        <dbReference type="ARBA" id="ARBA00022692"/>
    </source>
</evidence>
<comment type="function">
    <text evidence="11">Component of the F(0) channel, it forms part of the peripheral stalk, linking F(1) to F(0). The b'-subunit is a diverged and duplicated form of b found in plants and photosynthetic bacteria.</text>
</comment>
<feature type="region of interest" description="Disordered" evidence="14">
    <location>
        <begin position="39"/>
        <end position="94"/>
    </location>
</feature>
<dbReference type="PANTHER" id="PTHR33445:SF1">
    <property type="entry name" value="ATP SYNTHASE SUBUNIT B"/>
    <property type="match status" value="1"/>
</dbReference>
<dbReference type="GO" id="GO:0012505">
    <property type="term" value="C:endomembrane system"/>
    <property type="evidence" value="ECO:0007669"/>
    <property type="project" value="UniProtKB-SubCell"/>
</dbReference>
<evidence type="ECO:0000313" key="15">
    <source>
        <dbReference type="EMBL" id="AMY13029.1"/>
    </source>
</evidence>
<keyword evidence="6 13" id="KW-1133">Transmembrane helix</keyword>
<dbReference type="RefSeq" id="WP_110174432.1">
    <property type="nucleotide sequence ID" value="NZ_CP015136.1"/>
</dbReference>
<reference evidence="16" key="2">
    <citation type="submission" date="2016-04" db="EMBL/GenBank/DDBJ databases">
        <title>First Complete Genome Sequence of a Subdivision 6 Acidobacterium.</title>
        <authorList>
            <person name="Huang S."/>
            <person name="Vieira S."/>
            <person name="Bunk B."/>
            <person name="Riedel T."/>
            <person name="Sproeer C."/>
            <person name="Overmann J."/>
        </authorList>
    </citation>
    <scope>NUCLEOTIDE SEQUENCE [LARGE SCALE GENOMIC DNA]</scope>
    <source>
        <strain evidence="16">DSM 100886 HEG_-6_39</strain>
    </source>
</reference>
<dbReference type="GO" id="GO:0005886">
    <property type="term" value="C:plasma membrane"/>
    <property type="evidence" value="ECO:0007669"/>
    <property type="project" value="UniProtKB-SubCell"/>
</dbReference>
<evidence type="ECO:0000256" key="1">
    <source>
        <dbReference type="ARBA" id="ARBA00005513"/>
    </source>
</evidence>
<dbReference type="GO" id="GO:0045259">
    <property type="term" value="C:proton-transporting ATP synthase complex"/>
    <property type="evidence" value="ECO:0007669"/>
    <property type="project" value="UniProtKB-KW"/>
</dbReference>
<dbReference type="EMBL" id="CP015136">
    <property type="protein sequence ID" value="AMY13029.1"/>
    <property type="molecule type" value="Genomic_DNA"/>
</dbReference>
<dbReference type="InterPro" id="IPR002146">
    <property type="entry name" value="ATP_synth_b/b'su_bac/chlpt"/>
</dbReference>